<evidence type="ECO:0000313" key="2">
    <source>
        <dbReference type="Proteomes" id="UP000316614"/>
    </source>
</evidence>
<dbReference type="EMBL" id="CP041253">
    <property type="protein sequence ID" value="QDH80583.1"/>
    <property type="molecule type" value="Genomic_DNA"/>
</dbReference>
<dbReference type="KEGG" id="echi:FKX85_16660"/>
<dbReference type="OrthoDB" id="667524at2"/>
<gene>
    <name evidence="1" type="ORF">FKX85_16660</name>
</gene>
<dbReference type="PANTHER" id="PTHR32305:SF15">
    <property type="entry name" value="PROTEIN RHSA-RELATED"/>
    <property type="match status" value="1"/>
</dbReference>
<name>A0A514CL82_9BACT</name>
<accession>A0A514CL82</accession>
<dbReference type="NCBIfam" id="TIGR03696">
    <property type="entry name" value="Rhs_assc_core"/>
    <property type="match status" value="1"/>
</dbReference>
<dbReference type="InterPro" id="IPR022385">
    <property type="entry name" value="Rhs_assc_core"/>
</dbReference>
<reference evidence="1 2" key="1">
    <citation type="submission" date="2019-06" db="EMBL/GenBank/DDBJ databases">
        <title>Echinicola alkalisoli sp. nov. isolated from saline soil.</title>
        <authorList>
            <person name="Sun J.-Q."/>
            <person name="Xu L."/>
        </authorList>
    </citation>
    <scope>NUCLEOTIDE SEQUENCE [LARGE SCALE GENOMIC DNA]</scope>
    <source>
        <strain evidence="1 2">LN3S3</strain>
    </source>
</reference>
<evidence type="ECO:0000313" key="1">
    <source>
        <dbReference type="EMBL" id="QDH80583.1"/>
    </source>
</evidence>
<sequence length="163" mass="18544">MVKVCLTRKWQKIFLKNVGKRKGVLGKICIFLQRRTGQITVIKKRNNYYPFGMSFNSYTKQSSTEQNFLFNGKERDEVTGWDDFGARMYMSDLGGWGVVDPLASYEPGWTPYRFAFNNPLRYSDPSGLLELDQIIDIFNNAPEGRSSYDSDGNCTCGCPGTSL</sequence>
<dbReference type="InterPro" id="IPR050708">
    <property type="entry name" value="T6SS_VgrG/RHS"/>
</dbReference>
<proteinExistence type="predicted"/>
<dbReference type="AlphaFoldDB" id="A0A514CL82"/>
<keyword evidence="2" id="KW-1185">Reference proteome</keyword>
<dbReference type="RefSeq" id="WP_141615813.1">
    <property type="nucleotide sequence ID" value="NZ_CP041253.1"/>
</dbReference>
<organism evidence="1 2">
    <name type="scientific">Echinicola soli</name>
    <dbReference type="NCBI Taxonomy" id="2591634"/>
    <lineage>
        <taxon>Bacteria</taxon>
        <taxon>Pseudomonadati</taxon>
        <taxon>Bacteroidota</taxon>
        <taxon>Cytophagia</taxon>
        <taxon>Cytophagales</taxon>
        <taxon>Cyclobacteriaceae</taxon>
        <taxon>Echinicola</taxon>
    </lineage>
</organism>
<protein>
    <submittedName>
        <fullName evidence="1">RHS repeat-associated core domain-containing protein</fullName>
    </submittedName>
</protein>
<dbReference type="PANTHER" id="PTHR32305">
    <property type="match status" value="1"/>
</dbReference>
<dbReference type="Proteomes" id="UP000316614">
    <property type="component" value="Chromosome"/>
</dbReference>
<dbReference type="Gene3D" id="2.180.10.10">
    <property type="entry name" value="RHS repeat-associated core"/>
    <property type="match status" value="1"/>
</dbReference>